<reference evidence="3" key="1">
    <citation type="journal article" date="2013" name="Science">
        <title>The Amborella genome and the evolution of flowering plants.</title>
        <authorList>
            <consortium name="Amborella Genome Project"/>
        </authorList>
    </citation>
    <scope>NUCLEOTIDE SEQUENCE [LARGE SCALE GENOMIC DNA]</scope>
</reference>
<name>W1NGE7_AMBTC</name>
<dbReference type="Proteomes" id="UP000017836">
    <property type="component" value="Unassembled WGS sequence"/>
</dbReference>
<evidence type="ECO:0000313" key="3">
    <source>
        <dbReference type="Proteomes" id="UP000017836"/>
    </source>
</evidence>
<gene>
    <name evidence="2" type="ORF">AMTR_s00009p00113830</name>
</gene>
<evidence type="ECO:0000256" key="1">
    <source>
        <dbReference type="SAM" id="MobiDB-lite"/>
    </source>
</evidence>
<dbReference type="HOGENOM" id="CLU_1002358_0_0_1"/>
<organism evidence="2 3">
    <name type="scientific">Amborella trichopoda</name>
    <dbReference type="NCBI Taxonomy" id="13333"/>
    <lineage>
        <taxon>Eukaryota</taxon>
        <taxon>Viridiplantae</taxon>
        <taxon>Streptophyta</taxon>
        <taxon>Embryophyta</taxon>
        <taxon>Tracheophyta</taxon>
        <taxon>Spermatophyta</taxon>
        <taxon>Magnoliopsida</taxon>
        <taxon>Amborellales</taxon>
        <taxon>Amborellaceae</taxon>
        <taxon>Amborella</taxon>
    </lineage>
</organism>
<accession>W1NGE7</accession>
<feature type="region of interest" description="Disordered" evidence="1">
    <location>
        <begin position="1"/>
        <end position="21"/>
    </location>
</feature>
<keyword evidence="3" id="KW-1185">Reference proteome</keyword>
<sequence>MKMIQDQNFSSNHSRNFSRRSKRRNFKKMIKGFRNLRTSKQWILVGRFMECLSSVVPTVIDKLESACDNVVGVVSPLNFSKGNMHGDISRLHIEAPTSGKAVVDVEIFPPLSSAASICGIAFLSSPYLFLVKEVKPTAAERKTKNFYRFLWFDAALIVKDYKHCSALALNLVLLSVANMYPLSHRRATRKLRSSPKPGFDPLMVDPLALVVLDERNVHVDLEEGEFFPKVLEKQVEATNTDGPVEPEVQFPKLALVEMDAYSPLNVVWHEDRVLLRRR</sequence>
<protein>
    <submittedName>
        <fullName evidence="2">Uncharacterized protein</fullName>
    </submittedName>
</protein>
<dbReference type="Gramene" id="ERM94867">
    <property type="protein sequence ID" value="ERM94867"/>
    <property type="gene ID" value="AMTR_s00009p00113830"/>
</dbReference>
<dbReference type="AlphaFoldDB" id="W1NGE7"/>
<evidence type="ECO:0000313" key="2">
    <source>
        <dbReference type="EMBL" id="ERM94867.1"/>
    </source>
</evidence>
<proteinExistence type="predicted"/>
<dbReference type="EMBL" id="KI397501">
    <property type="protein sequence ID" value="ERM94867.1"/>
    <property type="molecule type" value="Genomic_DNA"/>
</dbReference>